<dbReference type="Gene3D" id="2.40.170.20">
    <property type="entry name" value="TonB-dependent receptor, beta-barrel domain"/>
    <property type="match status" value="1"/>
</dbReference>
<dbReference type="PANTHER" id="PTHR40980:SF3">
    <property type="entry name" value="TONB-DEPENDENT RECEPTOR-LIKE BETA-BARREL DOMAIN-CONTAINING PROTEIN"/>
    <property type="match status" value="1"/>
</dbReference>
<protein>
    <submittedName>
        <fullName evidence="8">TonB-dependent receptor</fullName>
    </submittedName>
</protein>
<dbReference type="InterPro" id="IPR037066">
    <property type="entry name" value="Plug_dom_sf"/>
</dbReference>
<evidence type="ECO:0000313" key="8">
    <source>
        <dbReference type="EMBL" id="USQ97301.1"/>
    </source>
</evidence>
<dbReference type="Gene3D" id="2.170.130.10">
    <property type="entry name" value="TonB-dependent receptor, plug domain"/>
    <property type="match status" value="1"/>
</dbReference>
<keyword evidence="8" id="KW-0675">Receptor</keyword>
<keyword evidence="4" id="KW-0798">TonB box</keyword>
<dbReference type="Pfam" id="PF00593">
    <property type="entry name" value="TonB_dep_Rec_b-barrel"/>
    <property type="match status" value="1"/>
</dbReference>
<dbReference type="InterPro" id="IPR000531">
    <property type="entry name" value="Beta-barrel_TonB"/>
</dbReference>
<reference evidence="8 9" key="1">
    <citation type="submission" date="2022-04" db="EMBL/GenBank/DDBJ databases">
        <title>Genome sequence of soybean root-associated Caulobacter segnis RL271.</title>
        <authorList>
            <person name="Longley R."/>
            <person name="Bonito G."/>
            <person name="Trigodet F."/>
            <person name="Crosson S."/>
            <person name="Fiebig A."/>
        </authorList>
    </citation>
    <scope>NUCLEOTIDE SEQUENCE [LARGE SCALE GENOMIC DNA]</scope>
    <source>
        <strain evidence="8 9">RL271</strain>
    </source>
</reference>
<evidence type="ECO:0000256" key="3">
    <source>
        <dbReference type="ARBA" id="ARBA00023237"/>
    </source>
</evidence>
<dbReference type="EMBL" id="CP096040">
    <property type="protein sequence ID" value="USQ97301.1"/>
    <property type="molecule type" value="Genomic_DNA"/>
</dbReference>
<accession>A0ABY4ZXM2</accession>
<dbReference type="PANTHER" id="PTHR40980">
    <property type="entry name" value="PLUG DOMAIN-CONTAINING PROTEIN"/>
    <property type="match status" value="1"/>
</dbReference>
<feature type="domain" description="TonB-dependent receptor-like beta-barrel" evidence="6">
    <location>
        <begin position="476"/>
        <end position="1006"/>
    </location>
</feature>
<evidence type="ECO:0000259" key="6">
    <source>
        <dbReference type="Pfam" id="PF00593"/>
    </source>
</evidence>
<evidence type="ECO:0000256" key="5">
    <source>
        <dbReference type="SAM" id="SignalP"/>
    </source>
</evidence>
<evidence type="ECO:0000256" key="4">
    <source>
        <dbReference type="RuleBase" id="RU003357"/>
    </source>
</evidence>
<dbReference type="InterPro" id="IPR012910">
    <property type="entry name" value="Plug_dom"/>
</dbReference>
<name>A0ABY4ZXM2_9CAUL</name>
<feature type="chain" id="PRO_5046682561" evidence="5">
    <location>
        <begin position="34"/>
        <end position="1042"/>
    </location>
</feature>
<proteinExistence type="inferred from homology"/>
<keyword evidence="2 4" id="KW-0472">Membrane</keyword>
<feature type="signal peptide" evidence="5">
    <location>
        <begin position="1"/>
        <end position="33"/>
    </location>
</feature>
<dbReference type="InterPro" id="IPR036942">
    <property type="entry name" value="Beta-barrel_TonB_sf"/>
</dbReference>
<dbReference type="SUPFAM" id="SSF56935">
    <property type="entry name" value="Porins"/>
    <property type="match status" value="1"/>
</dbReference>
<keyword evidence="9" id="KW-1185">Reference proteome</keyword>
<comment type="subcellular location">
    <subcellularLocation>
        <location evidence="1 4">Cell outer membrane</location>
    </subcellularLocation>
</comment>
<organism evidence="8 9">
    <name type="scientific">Caulobacter segnis</name>
    <dbReference type="NCBI Taxonomy" id="88688"/>
    <lineage>
        <taxon>Bacteria</taxon>
        <taxon>Pseudomonadati</taxon>
        <taxon>Pseudomonadota</taxon>
        <taxon>Alphaproteobacteria</taxon>
        <taxon>Caulobacterales</taxon>
        <taxon>Caulobacteraceae</taxon>
        <taxon>Caulobacter</taxon>
    </lineage>
</organism>
<dbReference type="InterPro" id="IPR010104">
    <property type="entry name" value="TonB_rcpt_bac"/>
</dbReference>
<comment type="similarity">
    <text evidence="4">Belongs to the TonB-dependent receptor family.</text>
</comment>
<gene>
    <name evidence="8" type="ORF">MZV50_07090</name>
</gene>
<evidence type="ECO:0000259" key="7">
    <source>
        <dbReference type="Pfam" id="PF07715"/>
    </source>
</evidence>
<dbReference type="Proteomes" id="UP001057520">
    <property type="component" value="Chromosome"/>
</dbReference>
<dbReference type="NCBIfam" id="TIGR01782">
    <property type="entry name" value="TonB-Xanth-Caul"/>
    <property type="match status" value="1"/>
</dbReference>
<feature type="domain" description="TonB-dependent receptor plug" evidence="7">
    <location>
        <begin position="62"/>
        <end position="161"/>
    </location>
</feature>
<sequence length="1042" mass="113310">MSQEARKAVLKRGLTLALVAGASQLALASGAFAQDGGSDSAQVEEIVVTGIRGSQLKSVDIKRKQTAMVDAISAEDIGKLPDITIADSLQRISGVQIQRDAGEGKTVNIRGLAQVITLLNGEQYLSAGNMGSAQPNLLDVPSQLMNQVLVYKSTDPRNALSGISGTLDLRTRRPFQFADGFSMAGGLEGQRGDRTKENDYLLNGLVNWRNDNVGLMISATGSKSNLGNNSSGVVGLSGNNDWGGAAANNWVSPHGYESFNRVVERKRLGVNASFEAHIGEGFTLIAEGFYAKLDEYNRGAGINISNRWDGGAFGVWNQPTVFQNAGVVNPSNGRPWVAVDEYDIDAWWVNSFTVNRTTKSTSKNYNLELNYDNGGKFTFEARAIRADGHRLSMNGQVQGDLSNWQYGPGRFNLFRDANDRTRGPFYPKGICDQYPAAQRSNAVVGSAGGCYLNPNPLGYGQNPQLHYNISGDHPVWSGFDRPISGGLGAGKSLKDYMANKDSYAVAAFSSEGNNEVDSDMNVFRADGHYKFDEKLLGFITKVDGGVRFSDRSVSVEQFHLFSSFYGGTPGAVQMDGSPVPASGCEAQWKAIDVVMNQAQCQAGEFVPDPISGLPVFQGYTVNRPTKLSTYNNVIWVDDLGGVTSGIPGFWTVDPRDFDNVEAFHKKVFGGAIRVTVPGQTYDVTLKEESAYGAANFEIGALHGDVGLHVIQTELTVKQNLTGDTRSYGDTNADAGDQVTKRKYTDWLPSVNAVYDVNEHIKLRAAYAKTMQPLDLGSYGGGLKINTADCGCAQNIRIVTSANADGNPNLNPWRASNFDVAAEYYFGSASMLNISAFKMKIDSFVTGGQTTGRFPDQDGVIRRTVNVSLPIQGDGGSVKGLEVGAKLAFSDIIPDMGLLSNFGVDTNYTYSPSHESRLDLEKKEIPFFDNSKHQFNLIGWYQDDKLQARVAYNYRTARLSGTMGGGTDSNNVSYVIPIMQKATGYVDVNVSYNVRDNVTVYFNGSNVTGEIEDYYLRFAKGKTQYANQNEFEPRYTLGVRARW</sequence>
<keyword evidence="5" id="KW-0732">Signal</keyword>
<dbReference type="Pfam" id="PF07715">
    <property type="entry name" value="Plug"/>
    <property type="match status" value="1"/>
</dbReference>
<evidence type="ECO:0000256" key="1">
    <source>
        <dbReference type="ARBA" id="ARBA00004442"/>
    </source>
</evidence>
<keyword evidence="3" id="KW-0998">Cell outer membrane</keyword>
<evidence type="ECO:0000256" key="2">
    <source>
        <dbReference type="ARBA" id="ARBA00023136"/>
    </source>
</evidence>
<evidence type="ECO:0000313" key="9">
    <source>
        <dbReference type="Proteomes" id="UP001057520"/>
    </source>
</evidence>